<feature type="transmembrane region" description="Helical" evidence="2">
    <location>
        <begin position="344"/>
        <end position="360"/>
    </location>
</feature>
<dbReference type="AlphaFoldDB" id="A0A7C1FH17"/>
<gene>
    <name evidence="3" type="ORF">ENQ20_13985</name>
</gene>
<evidence type="ECO:0000256" key="1">
    <source>
        <dbReference type="SAM" id="MobiDB-lite"/>
    </source>
</evidence>
<keyword evidence="2" id="KW-0812">Transmembrane</keyword>
<organism evidence="3">
    <name type="scientific">Caldilinea aerophila</name>
    <dbReference type="NCBI Taxonomy" id="133453"/>
    <lineage>
        <taxon>Bacteria</taxon>
        <taxon>Bacillati</taxon>
        <taxon>Chloroflexota</taxon>
        <taxon>Caldilineae</taxon>
        <taxon>Caldilineales</taxon>
        <taxon>Caldilineaceae</taxon>
        <taxon>Caldilinea</taxon>
    </lineage>
</organism>
<feature type="transmembrane region" description="Helical" evidence="2">
    <location>
        <begin position="486"/>
        <end position="505"/>
    </location>
</feature>
<feature type="transmembrane region" description="Helical" evidence="2">
    <location>
        <begin position="240"/>
        <end position="259"/>
    </location>
</feature>
<dbReference type="Pfam" id="PF09586">
    <property type="entry name" value="YfhO"/>
    <property type="match status" value="1"/>
</dbReference>
<sequence length="1066" mass="115569">MAGGAGAGHTACRLSSLVGLASAVSAVCADPGRAYRAALGPQCRATGRQRRQDTPPSALLGRGGMVARGQPGYAPGHAQAGDPGTFARRAFYSVRNSTPKDRRYLLASLPHEEPSSMDNDLLLKSVGGGMSMRRQARPALLTFLARHALPAALLAGFVLLLYGRLLFTNRVLAGGDIQLYFYAYWDYVGAALRKGTIPFWNPYLFLGAPLLANPQAAVLYPLHWPLFVAGGDAFPVTKQLYWSAALHTWLLGLGVYALMRFWGYATAPALVSGLALAGSGFVGGLIGHINQLNASTWLPWAALCLAWVRSQNSERINWRVNLRAAAAFGLLTALMLLAGHTQSVFISLFALGVWSLWPNARGHHRETPAPRILSASLRRYIRFTFPLLFVYCAGLLLAALLAAPQLLPTLELSRLGLRSGGLTYAEATSFSLQPLALGWTLLPSYGLIDLGAAFDSPGYTEFVAYVGLIGLALAILAAWKAQGPAWAFGLLLTGLGLFLALGRWNPFYFLLYSVVPGFDLFRAPARWMMLYTVGASVLAGIGFALLVQWRLRLSQRVPFAPTTFLIGLMAVELLLAARSLPHAHPTAPQAVYEVRTAPAHLLTDPVRLSSAPAAAPRFLGMSTITYDPGDMVDYRRAFLESDPPQLDARTFHELVIAQKVQELLVPNLPLFWRIPAVDGFDGGVLPLQRYIRFAELLIPPEHLVPDGRLREQIETMPDSHLLAMLNVAYVITDKVRDLWFEDVFYDRQIGADLRRVNEALTIEAPLAFEATHVDLIGYVGGDTAGLAGRLHTVAWLDVIDHGGGVQRTALTAGDVPGAHFADAALDSPAAVRSGAVVAYRDVEGGRQEYRARLPLAAPTQVKRLYIEPVAGPIALVIQAATLYDARTRMFTPLLPSDRGRFRLEHSGDVKVYRNLDVLPRAYLAGEMMAVDTFEEALGALRRHAGRVTVVEGTLDGAQPAGAQDRAEIIEYAPERVRIQTQSTQPALLVLSDSFYPGWSATIDGRPALIKPVNGLFRGVIVPGGEHEVVFTFEPTGWREGLLLAMVGAALMVMLLGGTALSFGRKP</sequence>
<reference evidence="3" key="1">
    <citation type="journal article" date="2020" name="mSystems">
        <title>Genome- and Community-Level Interaction Insights into Carbon Utilization and Element Cycling Functions of Hydrothermarchaeota in Hydrothermal Sediment.</title>
        <authorList>
            <person name="Zhou Z."/>
            <person name="Liu Y."/>
            <person name="Xu W."/>
            <person name="Pan J."/>
            <person name="Luo Z.H."/>
            <person name="Li M."/>
        </authorList>
    </citation>
    <scope>NUCLEOTIDE SEQUENCE [LARGE SCALE GENOMIC DNA]</scope>
    <source>
        <strain evidence="3">SpSt-289</strain>
    </source>
</reference>
<dbReference type="EMBL" id="DSMG01000144">
    <property type="protein sequence ID" value="HDX32577.1"/>
    <property type="molecule type" value="Genomic_DNA"/>
</dbReference>
<protein>
    <recommendedName>
        <fullName evidence="4">YfhO family protein</fullName>
    </recommendedName>
</protein>
<feature type="transmembrane region" description="Helical" evidence="2">
    <location>
        <begin position="1041"/>
        <end position="1062"/>
    </location>
</feature>
<feature type="transmembrane region" description="Helical" evidence="2">
    <location>
        <begin position="462"/>
        <end position="479"/>
    </location>
</feature>
<feature type="transmembrane region" description="Helical" evidence="2">
    <location>
        <begin position="380"/>
        <end position="403"/>
    </location>
</feature>
<comment type="caution">
    <text evidence="3">The sequence shown here is derived from an EMBL/GenBank/DDBJ whole genome shotgun (WGS) entry which is preliminary data.</text>
</comment>
<keyword evidence="2" id="KW-1133">Transmembrane helix</keyword>
<dbReference type="PANTHER" id="PTHR38454">
    <property type="entry name" value="INTEGRAL MEMBRANE PROTEIN-RELATED"/>
    <property type="match status" value="1"/>
</dbReference>
<feature type="transmembrane region" description="Helical" evidence="2">
    <location>
        <begin position="559"/>
        <end position="577"/>
    </location>
</feature>
<dbReference type="PANTHER" id="PTHR38454:SF1">
    <property type="entry name" value="INTEGRAL MEMBRANE PROTEIN"/>
    <property type="match status" value="1"/>
</dbReference>
<feature type="transmembrane region" description="Helical" evidence="2">
    <location>
        <begin position="525"/>
        <end position="547"/>
    </location>
</feature>
<feature type="region of interest" description="Disordered" evidence="1">
    <location>
        <begin position="43"/>
        <end position="82"/>
    </location>
</feature>
<feature type="transmembrane region" description="Helical" evidence="2">
    <location>
        <begin position="266"/>
        <end position="286"/>
    </location>
</feature>
<evidence type="ECO:0008006" key="4">
    <source>
        <dbReference type="Google" id="ProtNLM"/>
    </source>
</evidence>
<keyword evidence="2" id="KW-0472">Membrane</keyword>
<feature type="transmembrane region" description="Helical" evidence="2">
    <location>
        <begin position="140"/>
        <end position="162"/>
    </location>
</feature>
<dbReference type="InterPro" id="IPR018580">
    <property type="entry name" value="Uncharacterised_YfhO"/>
</dbReference>
<proteinExistence type="predicted"/>
<evidence type="ECO:0000313" key="3">
    <source>
        <dbReference type="EMBL" id="HDX32577.1"/>
    </source>
</evidence>
<accession>A0A7C1FH17</accession>
<name>A0A7C1FH17_9CHLR</name>
<evidence type="ECO:0000256" key="2">
    <source>
        <dbReference type="SAM" id="Phobius"/>
    </source>
</evidence>